<keyword evidence="3" id="KW-1185">Reference proteome</keyword>
<dbReference type="AlphaFoldDB" id="A0A8K0RTD3"/>
<proteinExistence type="predicted"/>
<reference evidence="2" key="1">
    <citation type="journal article" date="2021" name="Nat. Commun.">
        <title>Genetic determinants of endophytism in the Arabidopsis root mycobiome.</title>
        <authorList>
            <person name="Mesny F."/>
            <person name="Miyauchi S."/>
            <person name="Thiergart T."/>
            <person name="Pickel B."/>
            <person name="Atanasova L."/>
            <person name="Karlsson M."/>
            <person name="Huettel B."/>
            <person name="Barry K.W."/>
            <person name="Haridas S."/>
            <person name="Chen C."/>
            <person name="Bauer D."/>
            <person name="Andreopoulos W."/>
            <person name="Pangilinan J."/>
            <person name="LaButti K."/>
            <person name="Riley R."/>
            <person name="Lipzen A."/>
            <person name="Clum A."/>
            <person name="Drula E."/>
            <person name="Henrissat B."/>
            <person name="Kohler A."/>
            <person name="Grigoriev I.V."/>
            <person name="Martin F.M."/>
            <person name="Hacquard S."/>
        </authorList>
    </citation>
    <scope>NUCLEOTIDE SEQUENCE</scope>
    <source>
        <strain evidence="2">MPI-SDFR-AT-0068</strain>
    </source>
</reference>
<accession>A0A8K0RTD3</accession>
<evidence type="ECO:0000313" key="2">
    <source>
        <dbReference type="EMBL" id="KAH7238193.1"/>
    </source>
</evidence>
<feature type="transmembrane region" description="Helical" evidence="1">
    <location>
        <begin position="41"/>
        <end position="63"/>
    </location>
</feature>
<gene>
    <name evidence="2" type="ORF">BKA59DRAFT_238181</name>
</gene>
<dbReference type="EMBL" id="JAGPXF010000006">
    <property type="protein sequence ID" value="KAH7238193.1"/>
    <property type="molecule type" value="Genomic_DNA"/>
</dbReference>
<name>A0A8K0RTD3_9HYPO</name>
<evidence type="ECO:0000313" key="3">
    <source>
        <dbReference type="Proteomes" id="UP000813427"/>
    </source>
</evidence>
<keyword evidence="1" id="KW-0812">Transmembrane</keyword>
<dbReference type="Proteomes" id="UP000813427">
    <property type="component" value="Unassembled WGS sequence"/>
</dbReference>
<feature type="transmembrane region" description="Helical" evidence="1">
    <location>
        <begin position="69"/>
        <end position="91"/>
    </location>
</feature>
<organism evidence="2 3">
    <name type="scientific">Fusarium tricinctum</name>
    <dbReference type="NCBI Taxonomy" id="61284"/>
    <lineage>
        <taxon>Eukaryota</taxon>
        <taxon>Fungi</taxon>
        <taxon>Dikarya</taxon>
        <taxon>Ascomycota</taxon>
        <taxon>Pezizomycotina</taxon>
        <taxon>Sordariomycetes</taxon>
        <taxon>Hypocreomycetidae</taxon>
        <taxon>Hypocreales</taxon>
        <taxon>Nectriaceae</taxon>
        <taxon>Fusarium</taxon>
        <taxon>Fusarium tricinctum species complex</taxon>
    </lineage>
</organism>
<keyword evidence="1" id="KW-0472">Membrane</keyword>
<protein>
    <submittedName>
        <fullName evidence="2">Uncharacterized protein</fullName>
    </submittedName>
</protein>
<keyword evidence="1" id="KW-1133">Transmembrane helix</keyword>
<comment type="caution">
    <text evidence="2">The sequence shown here is derived from an EMBL/GenBank/DDBJ whole genome shotgun (WGS) entry which is preliminary data.</text>
</comment>
<evidence type="ECO:0000256" key="1">
    <source>
        <dbReference type="SAM" id="Phobius"/>
    </source>
</evidence>
<sequence>MGVDGLVWIRGLEIRSDLQALGLRTGTWITRVWICLGRTNSLIPAHGGIVLGTGVIIVVVVVVPLLLGVVSLLLCCVTAGLFACWLLSLAWRRSSTFAVFFSMICLKRSSNSSQEP</sequence>